<dbReference type="Proteomes" id="UP000011546">
    <property type="component" value="Unassembled WGS sequence"/>
</dbReference>
<sequence length="70" mass="7911">MTDLTISDELADRIDARVERTDFESPAEYAEFVLSEVVTRVERDGESDEAAEASREGVQDRLQSLGYLEE</sequence>
<dbReference type="PATRIC" id="fig|1230456.3.peg.124"/>
<evidence type="ECO:0000256" key="1">
    <source>
        <dbReference type="SAM" id="MobiDB-lite"/>
    </source>
</evidence>
<evidence type="ECO:0000313" key="2">
    <source>
        <dbReference type="EMBL" id="EMA70011.1"/>
    </source>
</evidence>
<protein>
    <recommendedName>
        <fullName evidence="4">CopG family transcriptional regulator</fullName>
    </recommendedName>
</protein>
<accession>M0PIY7</accession>
<dbReference type="RefSeq" id="WP_008846923.1">
    <property type="nucleotide sequence ID" value="NZ_AOJH01000006.1"/>
</dbReference>
<dbReference type="EMBL" id="AOJH01000006">
    <property type="protein sequence ID" value="EMA70011.1"/>
    <property type="molecule type" value="Genomic_DNA"/>
</dbReference>
<dbReference type="OrthoDB" id="329656at2157"/>
<organism evidence="2 3">
    <name type="scientific">Halorubrum kocurii JCM 14978</name>
    <dbReference type="NCBI Taxonomy" id="1230456"/>
    <lineage>
        <taxon>Archaea</taxon>
        <taxon>Methanobacteriati</taxon>
        <taxon>Methanobacteriota</taxon>
        <taxon>Stenosarchaea group</taxon>
        <taxon>Halobacteria</taxon>
        <taxon>Halobacteriales</taxon>
        <taxon>Haloferacaceae</taxon>
        <taxon>Halorubrum</taxon>
    </lineage>
</organism>
<reference evidence="2 3" key="1">
    <citation type="journal article" date="2014" name="PLoS Genet.">
        <title>Phylogenetically driven sequencing of extremely halophilic archaea reveals strategies for static and dynamic osmo-response.</title>
        <authorList>
            <person name="Becker E.A."/>
            <person name="Seitzer P.M."/>
            <person name="Tritt A."/>
            <person name="Larsen D."/>
            <person name="Krusor M."/>
            <person name="Yao A.I."/>
            <person name="Wu D."/>
            <person name="Madern D."/>
            <person name="Eisen J.A."/>
            <person name="Darling A.E."/>
            <person name="Facciotti M.T."/>
        </authorList>
    </citation>
    <scope>NUCLEOTIDE SEQUENCE [LARGE SCALE GENOMIC DNA]</scope>
    <source>
        <strain evidence="2 3">JCM 14978</strain>
    </source>
</reference>
<feature type="region of interest" description="Disordered" evidence="1">
    <location>
        <begin position="43"/>
        <end position="70"/>
    </location>
</feature>
<evidence type="ECO:0008006" key="4">
    <source>
        <dbReference type="Google" id="ProtNLM"/>
    </source>
</evidence>
<name>M0PIY7_9EURY</name>
<dbReference type="AlphaFoldDB" id="M0PIY7"/>
<gene>
    <name evidence="2" type="ORF">C468_00710</name>
</gene>
<keyword evidence="3" id="KW-1185">Reference proteome</keyword>
<proteinExistence type="predicted"/>
<evidence type="ECO:0000313" key="3">
    <source>
        <dbReference type="Proteomes" id="UP000011546"/>
    </source>
</evidence>
<comment type="caution">
    <text evidence="2">The sequence shown here is derived from an EMBL/GenBank/DDBJ whole genome shotgun (WGS) entry which is preliminary data.</text>
</comment>
<dbReference type="STRING" id="1230456.C468_00710"/>